<dbReference type="Proteomes" id="UP000436088">
    <property type="component" value="Unassembled WGS sequence"/>
</dbReference>
<name>A0A6A2WYC2_HIBSY</name>
<accession>A0A6A2WYC2</accession>
<dbReference type="PANTHER" id="PTHR31221">
    <property type="entry name" value="WRKY TRANSCRIPTION FACTOR PROTEIN 1-RELATED"/>
    <property type="match status" value="1"/>
</dbReference>
<evidence type="ECO:0000313" key="9">
    <source>
        <dbReference type="Proteomes" id="UP000436088"/>
    </source>
</evidence>
<keyword evidence="9" id="KW-1185">Reference proteome</keyword>
<evidence type="ECO:0000256" key="5">
    <source>
        <dbReference type="ARBA" id="ARBA00023242"/>
    </source>
</evidence>
<evidence type="ECO:0000256" key="4">
    <source>
        <dbReference type="ARBA" id="ARBA00023163"/>
    </source>
</evidence>
<dbReference type="PANTHER" id="PTHR31221:SF338">
    <property type="entry name" value="OS08G0499300 PROTEIN"/>
    <property type="match status" value="1"/>
</dbReference>
<feature type="region of interest" description="Disordered" evidence="6">
    <location>
        <begin position="357"/>
        <end position="404"/>
    </location>
</feature>
<evidence type="ECO:0000256" key="1">
    <source>
        <dbReference type="ARBA" id="ARBA00004123"/>
    </source>
</evidence>
<feature type="region of interest" description="Disordered" evidence="6">
    <location>
        <begin position="1"/>
        <end position="24"/>
    </location>
</feature>
<evidence type="ECO:0000256" key="3">
    <source>
        <dbReference type="ARBA" id="ARBA00023125"/>
    </source>
</evidence>
<dbReference type="GO" id="GO:0005634">
    <property type="term" value="C:nucleus"/>
    <property type="evidence" value="ECO:0007669"/>
    <property type="project" value="UniProtKB-SubCell"/>
</dbReference>
<feature type="compositionally biased region" description="Basic and acidic residues" evidence="6">
    <location>
        <begin position="112"/>
        <end position="126"/>
    </location>
</feature>
<dbReference type="InterPro" id="IPR036576">
    <property type="entry name" value="WRKY_dom_sf"/>
</dbReference>
<proteinExistence type="predicted"/>
<evidence type="ECO:0000313" key="8">
    <source>
        <dbReference type="EMBL" id="KAE8667052.1"/>
    </source>
</evidence>
<organism evidence="8 9">
    <name type="scientific">Hibiscus syriacus</name>
    <name type="common">Rose of Sharon</name>
    <dbReference type="NCBI Taxonomy" id="106335"/>
    <lineage>
        <taxon>Eukaryota</taxon>
        <taxon>Viridiplantae</taxon>
        <taxon>Streptophyta</taxon>
        <taxon>Embryophyta</taxon>
        <taxon>Tracheophyta</taxon>
        <taxon>Spermatophyta</taxon>
        <taxon>Magnoliopsida</taxon>
        <taxon>eudicotyledons</taxon>
        <taxon>Gunneridae</taxon>
        <taxon>Pentapetalae</taxon>
        <taxon>rosids</taxon>
        <taxon>malvids</taxon>
        <taxon>Malvales</taxon>
        <taxon>Malvaceae</taxon>
        <taxon>Malvoideae</taxon>
        <taxon>Hibiscus</taxon>
    </lineage>
</organism>
<dbReference type="PROSITE" id="PS50811">
    <property type="entry name" value="WRKY"/>
    <property type="match status" value="1"/>
</dbReference>
<reference evidence="8" key="1">
    <citation type="submission" date="2019-09" db="EMBL/GenBank/DDBJ databases">
        <title>Draft genome information of white flower Hibiscus syriacus.</title>
        <authorList>
            <person name="Kim Y.-M."/>
        </authorList>
    </citation>
    <scope>NUCLEOTIDE SEQUENCE [LARGE SCALE GENOMIC DNA]</scope>
    <source>
        <strain evidence="8">YM2019G1</strain>
    </source>
</reference>
<feature type="compositionally biased region" description="Polar residues" evidence="6">
    <location>
        <begin position="63"/>
        <end position="83"/>
    </location>
</feature>
<feature type="region of interest" description="Disordered" evidence="6">
    <location>
        <begin position="112"/>
        <end position="144"/>
    </location>
</feature>
<dbReference type="EMBL" id="VEPZ02001588">
    <property type="protein sequence ID" value="KAE8667052.1"/>
    <property type="molecule type" value="Genomic_DNA"/>
</dbReference>
<evidence type="ECO:0000256" key="6">
    <source>
        <dbReference type="SAM" id="MobiDB-lite"/>
    </source>
</evidence>
<dbReference type="InterPro" id="IPR003657">
    <property type="entry name" value="WRKY_dom"/>
</dbReference>
<feature type="domain" description="WRKY" evidence="7">
    <location>
        <begin position="317"/>
        <end position="361"/>
    </location>
</feature>
<protein>
    <submittedName>
        <fullName evidence="8">Regulator of ribonuclease-like protein 3</fullName>
    </submittedName>
</protein>
<feature type="region of interest" description="Disordered" evidence="6">
    <location>
        <begin position="269"/>
        <end position="317"/>
    </location>
</feature>
<dbReference type="GO" id="GO:0043565">
    <property type="term" value="F:sequence-specific DNA binding"/>
    <property type="evidence" value="ECO:0007669"/>
    <property type="project" value="InterPro"/>
</dbReference>
<keyword evidence="4" id="KW-0804">Transcription</keyword>
<sequence>MPLSCGIDNISEQSLSRNPKSHDKSEDIYLEDIDASSFAFKPIADSNSSFLLRAMSKVNPTCLPQQSFSNTEASVQPESSHPSQMVDPRKLHPQNSTMFNLQADFSRSLMEKDTVGGSVEHSRPLDEPQDEEGDQRVGGEAGGAPYEDRYMFACFKKKVEHSHEGHITEIIYKGAHNHPKPPPNRRSSIGSSNLLSDMQLKLPEQTGLQNGIDGDPVWATAQKGLVAAAKDWTHDNIEMTSSATISPENGNEQAPDTTIYIESGDAVDVSSTFSNDEDEDGPLFSNDEDEDDWETHGSVSLGYDGEGDESESKRRQPVRWISSTMDIGVASCTVMKHVERASHDLKSVITTYEGKHDHDVPAAHNSSHANSATSNAAATAMASSVQPHAHRPEPSQFHNRVRPTSFGPFTLPERQQLVPSPGFSFRMNQPGLANLAMGRLGPGQLKPPILPVHPYMPHQRQSNEMGFGFPKGETKMEPSIEPGLNLSNNTSVYQQLMSRLPLGPHVKL</sequence>
<comment type="caution">
    <text evidence="8">The sequence shown here is derived from an EMBL/GenBank/DDBJ whole genome shotgun (WGS) entry which is preliminary data.</text>
</comment>
<feature type="region of interest" description="Disordered" evidence="6">
    <location>
        <begin position="448"/>
        <end position="486"/>
    </location>
</feature>
<comment type="subcellular location">
    <subcellularLocation>
        <location evidence="1">Nucleus</location>
    </subcellularLocation>
</comment>
<gene>
    <name evidence="8" type="ORF">F3Y22_tig00112470pilonHSYRG00063</name>
</gene>
<keyword evidence="3" id="KW-0238">DNA-binding</keyword>
<feature type="region of interest" description="Disordered" evidence="6">
    <location>
        <begin position="63"/>
        <end position="92"/>
    </location>
</feature>
<dbReference type="SUPFAM" id="SSF118290">
    <property type="entry name" value="WRKY DNA-binding domain"/>
    <property type="match status" value="1"/>
</dbReference>
<dbReference type="GO" id="GO:0003700">
    <property type="term" value="F:DNA-binding transcription factor activity"/>
    <property type="evidence" value="ECO:0007669"/>
    <property type="project" value="InterPro"/>
</dbReference>
<keyword evidence="2" id="KW-0805">Transcription regulation</keyword>
<dbReference type="Pfam" id="PF03106">
    <property type="entry name" value="WRKY"/>
    <property type="match status" value="1"/>
</dbReference>
<evidence type="ECO:0000259" key="7">
    <source>
        <dbReference type="PROSITE" id="PS50811"/>
    </source>
</evidence>
<keyword evidence="5" id="KW-0539">Nucleus</keyword>
<evidence type="ECO:0000256" key="2">
    <source>
        <dbReference type="ARBA" id="ARBA00023015"/>
    </source>
</evidence>
<dbReference type="Gene3D" id="2.20.25.80">
    <property type="entry name" value="WRKY domain"/>
    <property type="match status" value="1"/>
</dbReference>
<dbReference type="AlphaFoldDB" id="A0A6A2WYC2"/>
<dbReference type="InterPro" id="IPR044810">
    <property type="entry name" value="WRKY_plant"/>
</dbReference>
<feature type="compositionally biased region" description="Acidic residues" evidence="6">
    <location>
        <begin position="275"/>
        <end position="293"/>
    </location>
</feature>
<feature type="compositionally biased region" description="Low complexity" evidence="6">
    <location>
        <begin position="362"/>
        <end position="384"/>
    </location>
</feature>